<reference evidence="2" key="1">
    <citation type="submission" date="2009-01" db="EMBL/GenBank/DDBJ databases">
        <authorList>
            <person name="Qin X."/>
            <person name="Bachman B."/>
            <person name="Battles P."/>
            <person name="Bell A."/>
            <person name="Bess C."/>
            <person name="Bickham C."/>
            <person name="Chaboub L."/>
            <person name="Chen D."/>
            <person name="Coyle M."/>
            <person name="Deiros D.R."/>
            <person name="Dinh H."/>
            <person name="Forbes L."/>
            <person name="Fowler G."/>
            <person name="Francisco L."/>
            <person name="Fu Q."/>
            <person name="Gubbala S."/>
            <person name="Hale W."/>
            <person name="Han Y."/>
            <person name="Hemphill L."/>
            <person name="Highlander S.K."/>
            <person name="Hirani K."/>
            <person name="Hogues M."/>
            <person name="Jackson L."/>
            <person name="Jakkamsetti A."/>
            <person name="Javaid M."/>
            <person name="Jiang H."/>
            <person name="Korchina V."/>
            <person name="Kovar C."/>
            <person name="Lara F."/>
            <person name="Lee S."/>
            <person name="Mata R."/>
            <person name="Mathew T."/>
            <person name="Moen C."/>
            <person name="Morales K."/>
            <person name="Munidasa M."/>
            <person name="Nazareth L."/>
            <person name="Ngo R."/>
            <person name="Nguyen L."/>
            <person name="Okwuonu G."/>
            <person name="Ongeri F."/>
            <person name="Patil S."/>
            <person name="Petrosino J."/>
            <person name="Pham C."/>
            <person name="Pham P."/>
            <person name="Pu L.-L."/>
            <person name="Puazo M."/>
            <person name="Raj R."/>
            <person name="Reid J."/>
            <person name="Rouhana J."/>
            <person name="Saada N."/>
            <person name="Shang Y."/>
            <person name="Simmons D."/>
            <person name="Thornton R."/>
            <person name="Warren J."/>
            <person name="Weissenberger G."/>
            <person name="Zhang J."/>
            <person name="Zhang L."/>
            <person name="Zhou C."/>
            <person name="Zhu D."/>
            <person name="Muzny D."/>
            <person name="Worley K."/>
            <person name="Gibbs R."/>
        </authorList>
    </citation>
    <scope>NUCLEOTIDE SEQUENCE [LARGE SCALE GENOMIC DNA]</scope>
    <source>
        <strain evidence="2">LMS2-1</strain>
    </source>
</reference>
<keyword evidence="3" id="KW-1185">Reference proteome</keyword>
<accession>C2K003</accession>
<evidence type="ECO:0000313" key="2">
    <source>
        <dbReference type="EMBL" id="EEN79290.1"/>
    </source>
</evidence>
<dbReference type="EMBL" id="ACIZ01000101">
    <property type="protein sequence ID" value="EEN79290.1"/>
    <property type="molecule type" value="Genomic_DNA"/>
</dbReference>
<organism evidence="2 3">
    <name type="scientific">Lacticaseibacillus rhamnosus (strain LMS2-1)</name>
    <dbReference type="NCBI Taxonomy" id="525361"/>
    <lineage>
        <taxon>Bacteria</taxon>
        <taxon>Bacillati</taxon>
        <taxon>Bacillota</taxon>
        <taxon>Bacilli</taxon>
        <taxon>Lactobacillales</taxon>
        <taxon>Lactobacillaceae</taxon>
        <taxon>Lacticaseibacillus</taxon>
    </lineage>
</organism>
<evidence type="ECO:0000256" key="1">
    <source>
        <dbReference type="SAM" id="Phobius"/>
    </source>
</evidence>
<keyword evidence="1" id="KW-0812">Transmembrane</keyword>
<proteinExistence type="predicted"/>
<sequence length="35" mass="3952">MSVFEALSLVNQVVDNFMTLIVLVTVLTAENKRKK</sequence>
<protein>
    <recommendedName>
        <fullName evidence="4">Holin</fullName>
    </recommendedName>
</protein>
<keyword evidence="1" id="KW-1133">Transmembrane helix</keyword>
<dbReference type="AlphaFoldDB" id="C2K003"/>
<comment type="caution">
    <text evidence="2">The sequence shown here is derived from an EMBL/GenBank/DDBJ whole genome shotgun (WGS) entry which is preliminary data.</text>
</comment>
<keyword evidence="1" id="KW-0472">Membrane</keyword>
<evidence type="ECO:0000313" key="3">
    <source>
        <dbReference type="Proteomes" id="UP000004525"/>
    </source>
</evidence>
<feature type="transmembrane region" description="Helical" evidence="1">
    <location>
        <begin position="6"/>
        <end position="29"/>
    </location>
</feature>
<evidence type="ECO:0008006" key="4">
    <source>
        <dbReference type="Google" id="ProtNLM"/>
    </source>
</evidence>
<name>C2K003_LACRM</name>
<dbReference type="Proteomes" id="UP000004525">
    <property type="component" value="Unassembled WGS sequence"/>
</dbReference>
<gene>
    <name evidence="2" type="ORF">HMPREF0539_2488</name>
</gene>
<dbReference type="HOGENOM" id="CLU_3365626_0_0_9"/>